<gene>
    <name evidence="1" type="ORF">Tci_930197</name>
</gene>
<protein>
    <submittedName>
        <fullName evidence="1">Uncharacterized protein</fullName>
    </submittedName>
</protein>
<organism evidence="1">
    <name type="scientific">Tanacetum cinerariifolium</name>
    <name type="common">Dalmatian daisy</name>
    <name type="synonym">Chrysanthemum cinerariifolium</name>
    <dbReference type="NCBI Taxonomy" id="118510"/>
    <lineage>
        <taxon>Eukaryota</taxon>
        <taxon>Viridiplantae</taxon>
        <taxon>Streptophyta</taxon>
        <taxon>Embryophyta</taxon>
        <taxon>Tracheophyta</taxon>
        <taxon>Spermatophyta</taxon>
        <taxon>Magnoliopsida</taxon>
        <taxon>eudicotyledons</taxon>
        <taxon>Gunneridae</taxon>
        <taxon>Pentapetalae</taxon>
        <taxon>asterids</taxon>
        <taxon>campanulids</taxon>
        <taxon>Asterales</taxon>
        <taxon>Asteraceae</taxon>
        <taxon>Asteroideae</taxon>
        <taxon>Anthemideae</taxon>
        <taxon>Anthemidinae</taxon>
        <taxon>Tanacetum</taxon>
    </lineage>
</organism>
<proteinExistence type="predicted"/>
<feature type="non-terminal residue" evidence="1">
    <location>
        <position position="83"/>
    </location>
</feature>
<dbReference type="AlphaFoldDB" id="A0A699XJN4"/>
<name>A0A699XJN4_TANCI</name>
<reference evidence="1" key="1">
    <citation type="journal article" date="2019" name="Sci. Rep.">
        <title>Draft genome of Tanacetum cinerariifolium, the natural source of mosquito coil.</title>
        <authorList>
            <person name="Yamashiro T."/>
            <person name="Shiraishi A."/>
            <person name="Satake H."/>
            <person name="Nakayama K."/>
        </authorList>
    </citation>
    <scope>NUCLEOTIDE SEQUENCE</scope>
</reference>
<accession>A0A699XJN4</accession>
<comment type="caution">
    <text evidence="1">The sequence shown here is derived from an EMBL/GenBank/DDBJ whole genome shotgun (WGS) entry which is preliminary data.</text>
</comment>
<evidence type="ECO:0000313" key="1">
    <source>
        <dbReference type="EMBL" id="GFD58228.1"/>
    </source>
</evidence>
<sequence>MTSLSNLHHQAGRPASVIARTDVLVNASACAPGPGSRQPLTVARGGVNTRTFSSAFFFLGDMFSRSCKSCVGDRNAALDCVFE</sequence>
<dbReference type="EMBL" id="BKCJ011850237">
    <property type="protein sequence ID" value="GFD58228.1"/>
    <property type="molecule type" value="Genomic_DNA"/>
</dbReference>